<dbReference type="PROSITE" id="PS50011">
    <property type="entry name" value="PROTEIN_KINASE_DOM"/>
    <property type="match status" value="1"/>
</dbReference>
<evidence type="ECO:0000256" key="8">
    <source>
        <dbReference type="ARBA" id="ARBA00048679"/>
    </source>
</evidence>
<evidence type="ECO:0000256" key="7">
    <source>
        <dbReference type="ARBA" id="ARBA00047899"/>
    </source>
</evidence>
<dbReference type="CDD" id="cd00180">
    <property type="entry name" value="PKc"/>
    <property type="match status" value="1"/>
</dbReference>
<evidence type="ECO:0000256" key="4">
    <source>
        <dbReference type="ARBA" id="ARBA00022741"/>
    </source>
</evidence>
<dbReference type="Gene3D" id="1.10.510.10">
    <property type="entry name" value="Transferase(Phosphotransferase) domain 1"/>
    <property type="match status" value="1"/>
</dbReference>
<dbReference type="Proteomes" id="UP000799441">
    <property type="component" value="Unassembled WGS sequence"/>
</dbReference>
<dbReference type="AlphaFoldDB" id="A0A9P4Q0J5"/>
<dbReference type="PROSITE" id="PS00108">
    <property type="entry name" value="PROTEIN_KINASE_ST"/>
    <property type="match status" value="1"/>
</dbReference>
<comment type="catalytic activity">
    <reaction evidence="8">
        <text>L-seryl-[protein] + ATP = O-phospho-L-seryl-[protein] + ADP + H(+)</text>
        <dbReference type="Rhea" id="RHEA:17989"/>
        <dbReference type="Rhea" id="RHEA-COMP:9863"/>
        <dbReference type="Rhea" id="RHEA-COMP:11604"/>
        <dbReference type="ChEBI" id="CHEBI:15378"/>
        <dbReference type="ChEBI" id="CHEBI:29999"/>
        <dbReference type="ChEBI" id="CHEBI:30616"/>
        <dbReference type="ChEBI" id="CHEBI:83421"/>
        <dbReference type="ChEBI" id="CHEBI:456216"/>
        <dbReference type="EC" id="2.7.11.1"/>
    </reaction>
</comment>
<protein>
    <recommendedName>
        <fullName evidence="1">non-specific serine/threonine protein kinase</fullName>
        <ecNumber evidence="1">2.7.11.1</ecNumber>
    </recommendedName>
</protein>
<evidence type="ECO:0000313" key="11">
    <source>
        <dbReference type="Proteomes" id="UP000799441"/>
    </source>
</evidence>
<dbReference type="EMBL" id="MU003826">
    <property type="protein sequence ID" value="KAF2718353.1"/>
    <property type="molecule type" value="Genomic_DNA"/>
</dbReference>
<dbReference type="InterPro" id="IPR008271">
    <property type="entry name" value="Ser/Thr_kinase_AS"/>
</dbReference>
<evidence type="ECO:0000256" key="3">
    <source>
        <dbReference type="ARBA" id="ARBA00022679"/>
    </source>
</evidence>
<dbReference type="InterPro" id="IPR000719">
    <property type="entry name" value="Prot_kinase_dom"/>
</dbReference>
<keyword evidence="3" id="KW-0808">Transferase</keyword>
<dbReference type="GO" id="GO:0005524">
    <property type="term" value="F:ATP binding"/>
    <property type="evidence" value="ECO:0007669"/>
    <property type="project" value="UniProtKB-KW"/>
</dbReference>
<evidence type="ECO:0000256" key="6">
    <source>
        <dbReference type="ARBA" id="ARBA00022840"/>
    </source>
</evidence>
<dbReference type="SMART" id="SM00220">
    <property type="entry name" value="S_TKc"/>
    <property type="match status" value="1"/>
</dbReference>
<name>A0A9P4Q0J5_9PEZI</name>
<feature type="non-terminal residue" evidence="10">
    <location>
        <position position="1"/>
    </location>
</feature>
<evidence type="ECO:0000256" key="1">
    <source>
        <dbReference type="ARBA" id="ARBA00012513"/>
    </source>
</evidence>
<keyword evidence="5 10" id="KW-0418">Kinase</keyword>
<evidence type="ECO:0000313" key="10">
    <source>
        <dbReference type="EMBL" id="KAF2718353.1"/>
    </source>
</evidence>
<evidence type="ECO:0000256" key="2">
    <source>
        <dbReference type="ARBA" id="ARBA00022527"/>
    </source>
</evidence>
<gene>
    <name evidence="10" type="ORF">K431DRAFT_206550</name>
</gene>
<comment type="catalytic activity">
    <reaction evidence="7">
        <text>L-threonyl-[protein] + ATP = O-phospho-L-threonyl-[protein] + ADP + H(+)</text>
        <dbReference type="Rhea" id="RHEA:46608"/>
        <dbReference type="Rhea" id="RHEA-COMP:11060"/>
        <dbReference type="Rhea" id="RHEA-COMP:11605"/>
        <dbReference type="ChEBI" id="CHEBI:15378"/>
        <dbReference type="ChEBI" id="CHEBI:30013"/>
        <dbReference type="ChEBI" id="CHEBI:30616"/>
        <dbReference type="ChEBI" id="CHEBI:61977"/>
        <dbReference type="ChEBI" id="CHEBI:456216"/>
        <dbReference type="EC" id="2.7.11.1"/>
    </reaction>
</comment>
<dbReference type="InterPro" id="IPR050660">
    <property type="entry name" value="NEK_Ser/Thr_kinase"/>
</dbReference>
<keyword evidence="4" id="KW-0547">Nucleotide-binding</keyword>
<dbReference type="OrthoDB" id="310217at2759"/>
<dbReference type="PANTHER" id="PTHR43671:SF98">
    <property type="entry name" value="SERINE_THREONINE-PROTEIN KINASE NEK11"/>
    <property type="match status" value="1"/>
</dbReference>
<organism evidence="10 11">
    <name type="scientific">Polychaeton citri CBS 116435</name>
    <dbReference type="NCBI Taxonomy" id="1314669"/>
    <lineage>
        <taxon>Eukaryota</taxon>
        <taxon>Fungi</taxon>
        <taxon>Dikarya</taxon>
        <taxon>Ascomycota</taxon>
        <taxon>Pezizomycotina</taxon>
        <taxon>Dothideomycetes</taxon>
        <taxon>Dothideomycetidae</taxon>
        <taxon>Capnodiales</taxon>
        <taxon>Capnodiaceae</taxon>
        <taxon>Polychaeton</taxon>
    </lineage>
</organism>
<keyword evidence="11" id="KW-1185">Reference proteome</keyword>
<comment type="caution">
    <text evidence="10">The sequence shown here is derived from an EMBL/GenBank/DDBJ whole genome shotgun (WGS) entry which is preliminary data.</text>
</comment>
<evidence type="ECO:0000259" key="9">
    <source>
        <dbReference type="PROSITE" id="PS50011"/>
    </source>
</evidence>
<dbReference type="EC" id="2.7.11.1" evidence="1"/>
<evidence type="ECO:0000256" key="5">
    <source>
        <dbReference type="ARBA" id="ARBA00022777"/>
    </source>
</evidence>
<feature type="non-terminal residue" evidence="10">
    <location>
        <position position="300"/>
    </location>
</feature>
<dbReference type="SUPFAM" id="SSF56112">
    <property type="entry name" value="Protein kinase-like (PK-like)"/>
    <property type="match status" value="1"/>
</dbReference>
<keyword evidence="6" id="KW-0067">ATP-binding</keyword>
<dbReference type="PANTHER" id="PTHR43671">
    <property type="entry name" value="SERINE/THREONINE-PROTEIN KINASE NEK"/>
    <property type="match status" value="1"/>
</dbReference>
<dbReference type="Gene3D" id="3.30.200.20">
    <property type="entry name" value="Phosphorylase Kinase, domain 1"/>
    <property type="match status" value="1"/>
</dbReference>
<dbReference type="GO" id="GO:0004674">
    <property type="term" value="F:protein serine/threonine kinase activity"/>
    <property type="evidence" value="ECO:0007669"/>
    <property type="project" value="UniProtKB-KW"/>
</dbReference>
<proteinExistence type="predicted"/>
<sequence>DQYREVRKLTQSSQGECSLLKSKTTGNVYVLKRSTSLPLDIDANGWPREARMLVHELKPHPNIIYCFDAKFGRGYRCDLYLEYCSGGDLHDQLTFWMTRRQIPPTEVVLHVFVQLSRALAYIHHGLRYDGHLWLADTDHKPIIHGDLKPENVFLRWSKRNHLGLPDVVLGDFGLSKTAAESRGGYGTEGWEPPEMVALRDLYHTDPEAHSKASKEKVMSTASDMYSLGMIMYFMASQYYQRWSTGRAGEDMQLAAVFVANGLGSIISRLLQSQSVDRASANFDARTGYLHALKDLAKERD</sequence>
<keyword evidence="2" id="KW-0723">Serine/threonine-protein kinase</keyword>
<dbReference type="Pfam" id="PF00069">
    <property type="entry name" value="Pkinase"/>
    <property type="match status" value="1"/>
</dbReference>
<feature type="domain" description="Protein kinase" evidence="9">
    <location>
        <begin position="3"/>
        <end position="289"/>
    </location>
</feature>
<accession>A0A9P4Q0J5</accession>
<reference evidence="10" key="1">
    <citation type="journal article" date="2020" name="Stud. Mycol.">
        <title>101 Dothideomycetes genomes: a test case for predicting lifestyles and emergence of pathogens.</title>
        <authorList>
            <person name="Haridas S."/>
            <person name="Albert R."/>
            <person name="Binder M."/>
            <person name="Bloem J."/>
            <person name="Labutti K."/>
            <person name="Salamov A."/>
            <person name="Andreopoulos B."/>
            <person name="Baker S."/>
            <person name="Barry K."/>
            <person name="Bills G."/>
            <person name="Bluhm B."/>
            <person name="Cannon C."/>
            <person name="Castanera R."/>
            <person name="Culley D."/>
            <person name="Daum C."/>
            <person name="Ezra D."/>
            <person name="Gonzalez J."/>
            <person name="Henrissat B."/>
            <person name="Kuo A."/>
            <person name="Liang C."/>
            <person name="Lipzen A."/>
            <person name="Lutzoni F."/>
            <person name="Magnuson J."/>
            <person name="Mondo S."/>
            <person name="Nolan M."/>
            <person name="Ohm R."/>
            <person name="Pangilinan J."/>
            <person name="Park H.-J."/>
            <person name="Ramirez L."/>
            <person name="Alfaro M."/>
            <person name="Sun H."/>
            <person name="Tritt A."/>
            <person name="Yoshinaga Y."/>
            <person name="Zwiers L.-H."/>
            <person name="Turgeon B."/>
            <person name="Goodwin S."/>
            <person name="Spatafora J."/>
            <person name="Crous P."/>
            <person name="Grigoriev I."/>
        </authorList>
    </citation>
    <scope>NUCLEOTIDE SEQUENCE</scope>
    <source>
        <strain evidence="10">CBS 116435</strain>
    </source>
</reference>
<dbReference type="InterPro" id="IPR011009">
    <property type="entry name" value="Kinase-like_dom_sf"/>
</dbReference>